<evidence type="ECO:0000313" key="1">
    <source>
        <dbReference type="EMBL" id="KAF7382487.1"/>
    </source>
</evidence>
<proteinExistence type="predicted"/>
<evidence type="ECO:0000313" key="2">
    <source>
        <dbReference type="Proteomes" id="UP000617340"/>
    </source>
</evidence>
<organism evidence="1 2">
    <name type="scientific">Vespula germanica</name>
    <name type="common">German yellow jacket</name>
    <name type="synonym">Paravespula germanica</name>
    <dbReference type="NCBI Taxonomy" id="30212"/>
    <lineage>
        <taxon>Eukaryota</taxon>
        <taxon>Metazoa</taxon>
        <taxon>Ecdysozoa</taxon>
        <taxon>Arthropoda</taxon>
        <taxon>Hexapoda</taxon>
        <taxon>Insecta</taxon>
        <taxon>Pterygota</taxon>
        <taxon>Neoptera</taxon>
        <taxon>Endopterygota</taxon>
        <taxon>Hymenoptera</taxon>
        <taxon>Apocrita</taxon>
        <taxon>Aculeata</taxon>
        <taxon>Vespoidea</taxon>
        <taxon>Vespidae</taxon>
        <taxon>Vespinae</taxon>
        <taxon>Vespula</taxon>
    </lineage>
</organism>
<keyword evidence="2" id="KW-1185">Reference proteome</keyword>
<protein>
    <submittedName>
        <fullName evidence="1">Uncharacterized protein</fullName>
    </submittedName>
</protein>
<dbReference type="SUPFAM" id="SSF53756">
    <property type="entry name" value="UDP-Glycosyltransferase/glycogen phosphorylase"/>
    <property type="match status" value="1"/>
</dbReference>
<accession>A0A834MRB5</accession>
<comment type="caution">
    <text evidence="1">The sequence shown here is derived from an EMBL/GenBank/DDBJ whole genome shotgun (WGS) entry which is preliminary data.</text>
</comment>
<dbReference type="Proteomes" id="UP000617340">
    <property type="component" value="Unassembled WGS sequence"/>
</dbReference>
<dbReference type="EMBL" id="JACSDZ010000020">
    <property type="protein sequence ID" value="KAF7382487.1"/>
    <property type="molecule type" value="Genomic_DNA"/>
</dbReference>
<name>A0A834MRB5_VESGE</name>
<dbReference type="AlphaFoldDB" id="A0A834MRB5"/>
<gene>
    <name evidence="1" type="ORF">HZH68_015406</name>
</gene>
<reference evidence="1" key="1">
    <citation type="journal article" date="2020" name="G3 (Bethesda)">
        <title>High-Quality Assemblies for Three Invasive Social Wasps from the &lt;i&gt;Vespula&lt;/i&gt; Genus.</title>
        <authorList>
            <person name="Harrop T.W.R."/>
            <person name="Guhlin J."/>
            <person name="McLaughlin G.M."/>
            <person name="Permina E."/>
            <person name="Stockwell P."/>
            <person name="Gilligan J."/>
            <person name="Le Lec M.F."/>
            <person name="Gruber M.A.M."/>
            <person name="Quinn O."/>
            <person name="Lovegrove M."/>
            <person name="Duncan E.J."/>
            <person name="Remnant E.J."/>
            <person name="Van Eeckhoven J."/>
            <person name="Graham B."/>
            <person name="Knapp R.A."/>
            <person name="Langford K.W."/>
            <person name="Kronenberg Z."/>
            <person name="Press M.O."/>
            <person name="Eacker S.M."/>
            <person name="Wilson-Rankin E.E."/>
            <person name="Purcell J."/>
            <person name="Lester P.J."/>
            <person name="Dearden P.K."/>
        </authorList>
    </citation>
    <scope>NUCLEOTIDE SEQUENCE</scope>
    <source>
        <strain evidence="1">Linc-1</strain>
    </source>
</reference>
<sequence>MLDRKKGYRILGIFPYQSKSHFNMFETLTKGLAKKGHQVDVISPFPQKRPFVNYTDIVVIPPQLKIINNVSYNIAKNIWTVQIVSNIAGNDICEHLAHPDIQKLIHNPPKDPPYDVVLIQVFL</sequence>